<gene>
    <name evidence="1" type="ORF">MKW94_016091</name>
</gene>
<name>A0AA41SFW5_PAPNU</name>
<proteinExistence type="predicted"/>
<protein>
    <submittedName>
        <fullName evidence="1">Uncharacterized protein</fullName>
    </submittedName>
</protein>
<reference evidence="1" key="1">
    <citation type="submission" date="2022-03" db="EMBL/GenBank/DDBJ databases">
        <title>A functionally conserved STORR gene fusion in Papaver species that diverged 16.8 million years ago.</title>
        <authorList>
            <person name="Catania T."/>
        </authorList>
    </citation>
    <scope>NUCLEOTIDE SEQUENCE</scope>
    <source>
        <strain evidence="1">S-191538</strain>
    </source>
</reference>
<evidence type="ECO:0000313" key="1">
    <source>
        <dbReference type="EMBL" id="MCL7038527.1"/>
    </source>
</evidence>
<accession>A0AA41SFW5</accession>
<dbReference type="EMBL" id="JAJJMA010191562">
    <property type="protein sequence ID" value="MCL7038527.1"/>
    <property type="molecule type" value="Genomic_DNA"/>
</dbReference>
<comment type="caution">
    <text evidence="1">The sequence shown here is derived from an EMBL/GenBank/DDBJ whole genome shotgun (WGS) entry which is preliminary data.</text>
</comment>
<evidence type="ECO:0000313" key="2">
    <source>
        <dbReference type="Proteomes" id="UP001177140"/>
    </source>
</evidence>
<organism evidence="1 2">
    <name type="scientific">Papaver nudicaule</name>
    <name type="common">Iceland poppy</name>
    <dbReference type="NCBI Taxonomy" id="74823"/>
    <lineage>
        <taxon>Eukaryota</taxon>
        <taxon>Viridiplantae</taxon>
        <taxon>Streptophyta</taxon>
        <taxon>Embryophyta</taxon>
        <taxon>Tracheophyta</taxon>
        <taxon>Spermatophyta</taxon>
        <taxon>Magnoliopsida</taxon>
        <taxon>Ranunculales</taxon>
        <taxon>Papaveraceae</taxon>
        <taxon>Papaveroideae</taxon>
        <taxon>Papaver</taxon>
    </lineage>
</organism>
<dbReference type="AlphaFoldDB" id="A0AA41SFW5"/>
<sequence>MNIAADLLAFFLQPEVHCHFCIRFKEMKAEEPCTCSVRHVEYQLYELMSIHMHYSAAGDPSLPEAGQILINLHQDLLQGKYDSVEKLRKTLTWIGEDEMERLRKEGEEGLAVVHRMNKRRKISKRQRLKFRAYFVQTMN</sequence>
<dbReference type="Proteomes" id="UP001177140">
    <property type="component" value="Unassembled WGS sequence"/>
</dbReference>
<keyword evidence="2" id="KW-1185">Reference proteome</keyword>